<evidence type="ECO:0000313" key="3">
    <source>
        <dbReference type="Proteomes" id="UP001291309"/>
    </source>
</evidence>
<proteinExistence type="predicted"/>
<keyword evidence="3" id="KW-1185">Reference proteome</keyword>
<reference evidence="2 3" key="1">
    <citation type="submission" date="2023-12" db="EMBL/GenBank/DDBJ databases">
        <title>the genome sequence of Hyalangium sp. s54d21.</title>
        <authorList>
            <person name="Zhang X."/>
        </authorList>
    </citation>
    <scope>NUCLEOTIDE SEQUENCE [LARGE SCALE GENOMIC DNA]</scope>
    <source>
        <strain evidence="3">s54d21</strain>
    </source>
</reference>
<gene>
    <name evidence="2" type="ORF">SYV04_02505</name>
</gene>
<protein>
    <recommendedName>
        <fullName evidence="4">Rod shape-determining protein MreD</fullName>
    </recommendedName>
</protein>
<keyword evidence="1" id="KW-1133">Transmembrane helix</keyword>
<feature type="transmembrane region" description="Helical" evidence="1">
    <location>
        <begin position="34"/>
        <end position="59"/>
    </location>
</feature>
<keyword evidence="1" id="KW-0812">Transmembrane</keyword>
<sequence length="167" mass="17687">MRFLVSVGLALLLLTLEAVVVQRAGLVLSRIDVTVVLLSFLALRATLMEGACSAFAVGYLLDMMSGKPTGLFTFLGVFTFLVCRLVSSLVDVRGPIAFVLFTMGADVGHGLLAAFFGWLTVKDGSATAVLPGLPLQVALTGVAALALYPLLRKFEVRQERSQVGGLL</sequence>
<evidence type="ECO:0000256" key="1">
    <source>
        <dbReference type="SAM" id="Phobius"/>
    </source>
</evidence>
<feature type="transmembrane region" description="Helical" evidence="1">
    <location>
        <begin position="71"/>
        <end position="90"/>
    </location>
</feature>
<evidence type="ECO:0000313" key="2">
    <source>
        <dbReference type="EMBL" id="MDY7225229.1"/>
    </source>
</evidence>
<evidence type="ECO:0008006" key="4">
    <source>
        <dbReference type="Google" id="ProtNLM"/>
    </source>
</evidence>
<keyword evidence="1" id="KW-0472">Membrane</keyword>
<dbReference type="Proteomes" id="UP001291309">
    <property type="component" value="Unassembled WGS sequence"/>
</dbReference>
<feature type="transmembrane region" description="Helical" evidence="1">
    <location>
        <begin position="133"/>
        <end position="151"/>
    </location>
</feature>
<accession>A0ABU5GVN1</accession>
<name>A0ABU5GVN1_9BACT</name>
<organism evidence="2 3">
    <name type="scientific">Hyalangium rubrum</name>
    <dbReference type="NCBI Taxonomy" id="3103134"/>
    <lineage>
        <taxon>Bacteria</taxon>
        <taxon>Pseudomonadati</taxon>
        <taxon>Myxococcota</taxon>
        <taxon>Myxococcia</taxon>
        <taxon>Myxococcales</taxon>
        <taxon>Cystobacterineae</taxon>
        <taxon>Archangiaceae</taxon>
        <taxon>Hyalangium</taxon>
    </lineage>
</organism>
<dbReference type="EMBL" id="JAXIVS010000001">
    <property type="protein sequence ID" value="MDY7225229.1"/>
    <property type="molecule type" value="Genomic_DNA"/>
</dbReference>
<dbReference type="RefSeq" id="WP_321543945.1">
    <property type="nucleotide sequence ID" value="NZ_JAXIVS010000001.1"/>
</dbReference>
<feature type="transmembrane region" description="Helical" evidence="1">
    <location>
        <begin position="96"/>
        <end position="121"/>
    </location>
</feature>
<comment type="caution">
    <text evidence="2">The sequence shown here is derived from an EMBL/GenBank/DDBJ whole genome shotgun (WGS) entry which is preliminary data.</text>
</comment>